<proteinExistence type="predicted"/>
<evidence type="ECO:0000259" key="1">
    <source>
        <dbReference type="Pfam" id="PF10552"/>
    </source>
</evidence>
<dbReference type="Proteomes" id="UP000490800">
    <property type="component" value="Unassembled WGS sequence"/>
</dbReference>
<keyword evidence="3" id="KW-1185">Reference proteome</keyword>
<feature type="domain" description="ORF6C" evidence="1">
    <location>
        <begin position="49"/>
        <end position="146"/>
    </location>
</feature>
<gene>
    <name evidence="2" type="ORF">EDM21_12785</name>
</gene>
<dbReference type="AlphaFoldDB" id="A0A7X3FIH2"/>
<protein>
    <submittedName>
        <fullName evidence="2">ABC transporter permease</fullName>
    </submittedName>
</protein>
<dbReference type="Pfam" id="PF10552">
    <property type="entry name" value="ORF6C"/>
    <property type="match status" value="1"/>
</dbReference>
<evidence type="ECO:0000313" key="3">
    <source>
        <dbReference type="Proteomes" id="UP000490800"/>
    </source>
</evidence>
<organism evidence="2 3">
    <name type="scientific">Paenibacillus lutrae</name>
    <dbReference type="NCBI Taxonomy" id="2078573"/>
    <lineage>
        <taxon>Bacteria</taxon>
        <taxon>Bacillati</taxon>
        <taxon>Bacillota</taxon>
        <taxon>Bacilli</taxon>
        <taxon>Bacillales</taxon>
        <taxon>Paenibacillaceae</taxon>
        <taxon>Paenibacillus</taxon>
    </lineage>
</organism>
<sequence length="149" mass="17665">MSKQLVEQKQVFSFLEKALEKSKQQDAAMEAVINHMKVLYVDVVGIKSDVEERFTEMNVMVQEVRDSVTLLNSECTQLHSAVASRSIKLTKDRFHEEDESFSKTVGKYRRLIWKKLKEKYDVHKYNCIRRIDFYEAVEFVKTFKPEDYI</sequence>
<evidence type="ECO:0000313" key="2">
    <source>
        <dbReference type="EMBL" id="MVP00389.1"/>
    </source>
</evidence>
<dbReference type="OrthoDB" id="2663174at2"/>
<dbReference type="EMBL" id="RHLK01000006">
    <property type="protein sequence ID" value="MVP00389.1"/>
    <property type="molecule type" value="Genomic_DNA"/>
</dbReference>
<name>A0A7X3FIH2_9BACL</name>
<comment type="caution">
    <text evidence="2">The sequence shown here is derived from an EMBL/GenBank/DDBJ whole genome shotgun (WGS) entry which is preliminary data.</text>
</comment>
<dbReference type="InterPro" id="IPR018878">
    <property type="entry name" value="ORF6C_dom"/>
</dbReference>
<dbReference type="RefSeq" id="WP_157336024.1">
    <property type="nucleotide sequence ID" value="NZ_RHLK01000006.1"/>
</dbReference>
<reference evidence="2 3" key="1">
    <citation type="journal article" date="2019" name="Microorganisms">
        <title>Paenibacillus lutrae sp. nov., A Chitinolytic Species Isolated from A River Otter in Castril Natural Park, Granada, Spain.</title>
        <authorList>
            <person name="Rodriguez M."/>
            <person name="Reina J.C."/>
            <person name="Bejar V."/>
            <person name="Llamas I."/>
        </authorList>
    </citation>
    <scope>NUCLEOTIDE SEQUENCE [LARGE SCALE GENOMIC DNA]</scope>
    <source>
        <strain evidence="2 3">N10</strain>
    </source>
</reference>
<accession>A0A7X3FIH2</accession>